<evidence type="ECO:0000313" key="1">
    <source>
        <dbReference type="EMBL" id="RRJ91550.1"/>
    </source>
</evidence>
<dbReference type="InterPro" id="IPR025624">
    <property type="entry name" value="PcfK"/>
</dbReference>
<accession>A0A3P3W975</accession>
<keyword evidence="2" id="KW-1185">Reference proteome</keyword>
<dbReference type="RefSeq" id="WP_125018472.1">
    <property type="nucleotide sequence ID" value="NZ_RQVQ01000010.1"/>
</dbReference>
<dbReference type="Pfam" id="PF14058">
    <property type="entry name" value="PcfK"/>
    <property type="match status" value="1"/>
</dbReference>
<name>A0A3P3W975_9FLAO</name>
<dbReference type="Proteomes" id="UP000275719">
    <property type="component" value="Unassembled WGS sequence"/>
</dbReference>
<comment type="caution">
    <text evidence="1">The sequence shown here is derived from an EMBL/GenBank/DDBJ whole genome shotgun (WGS) entry which is preliminary data.</text>
</comment>
<sequence length="127" mass="14511">MKGSNYFKNVIQDYLNSQAEKDELFAKSLSKENKNIDDCINYILNQVQASGCNGFADEEVFQMAMHYYDEDDLKIGKPINARVVVNHSDFEGKKVPTQQKEQVKERSPKVVKLKSNNQVSLFDFPGV</sequence>
<proteinExistence type="predicted"/>
<protein>
    <submittedName>
        <fullName evidence="1">PcfK-like protein</fullName>
    </submittedName>
</protein>
<dbReference type="AlphaFoldDB" id="A0A3P3W975"/>
<dbReference type="OrthoDB" id="713714at2"/>
<dbReference type="EMBL" id="RQVQ01000010">
    <property type="protein sequence ID" value="RRJ91550.1"/>
    <property type="molecule type" value="Genomic_DNA"/>
</dbReference>
<organism evidence="1 2">
    <name type="scientific">Paenimyroides tangerinum</name>
    <dbReference type="NCBI Taxonomy" id="2488728"/>
    <lineage>
        <taxon>Bacteria</taxon>
        <taxon>Pseudomonadati</taxon>
        <taxon>Bacteroidota</taxon>
        <taxon>Flavobacteriia</taxon>
        <taxon>Flavobacteriales</taxon>
        <taxon>Flavobacteriaceae</taxon>
        <taxon>Paenimyroides</taxon>
    </lineage>
</organism>
<gene>
    <name evidence="1" type="ORF">EG240_05965</name>
</gene>
<evidence type="ECO:0000313" key="2">
    <source>
        <dbReference type="Proteomes" id="UP000275719"/>
    </source>
</evidence>
<reference evidence="1 2" key="1">
    <citation type="submission" date="2018-11" db="EMBL/GenBank/DDBJ databases">
        <title>Flavobacterium sp. nov., YIM 102701-2 draft genome.</title>
        <authorList>
            <person name="Li G."/>
            <person name="Jiang Y."/>
        </authorList>
    </citation>
    <scope>NUCLEOTIDE SEQUENCE [LARGE SCALE GENOMIC DNA]</scope>
    <source>
        <strain evidence="1 2">YIM 102701-2</strain>
    </source>
</reference>